<reference evidence="1 2" key="1">
    <citation type="submission" date="2019-09" db="EMBL/GenBank/DDBJ databases">
        <title>Salinarimonas rosea gen. nov., sp. nov., a new member of the a-2 subgroup of the Proteobacteria.</title>
        <authorList>
            <person name="Liu J."/>
        </authorList>
    </citation>
    <scope>NUCLEOTIDE SEQUENCE [LARGE SCALE GENOMIC DNA]</scope>
    <source>
        <strain evidence="1 2">BN140002</strain>
    </source>
</reference>
<dbReference type="EMBL" id="VUOA01000006">
    <property type="protein sequence ID" value="KAA2242262.1"/>
    <property type="molecule type" value="Genomic_DNA"/>
</dbReference>
<name>A0A5B2VVB4_9HYPH</name>
<proteinExistence type="predicted"/>
<organism evidence="1 2">
    <name type="scientific">Salinarimonas soli</name>
    <dbReference type="NCBI Taxonomy" id="1638099"/>
    <lineage>
        <taxon>Bacteria</taxon>
        <taxon>Pseudomonadati</taxon>
        <taxon>Pseudomonadota</taxon>
        <taxon>Alphaproteobacteria</taxon>
        <taxon>Hyphomicrobiales</taxon>
        <taxon>Salinarimonadaceae</taxon>
        <taxon>Salinarimonas</taxon>
    </lineage>
</organism>
<dbReference type="Pfam" id="PF10098">
    <property type="entry name" value="DUF2336"/>
    <property type="match status" value="1"/>
</dbReference>
<sequence>MIEQLAVLASSASPDHRRALLHAVTDLFLVDVDPSETVKEDYARIATHSLDGLKSQDRVSYAERVAASPTLPRTVATRLASDDDAGVARLVLTLSPVLTDADLASIAVTHSQAHLAAIAERATLSETVTEVLVERGDAQVLRTVSGNEGAAFSDSGLSRLMERGASDGQIARNLQDRASRLPAEQAQRVLRIAQATAQASAVGAQPLARQARERRLEVRLLLADLRDGRTTIDEVLLTLAEQDRAFDLAQALGSVADITSAQVLRALLQHDVTGIAVACRAAGATQAGFAGILTLRAQRLGLSAQRIQTERAAYAAVTPELSERAMRFLKVRTKL</sequence>
<evidence type="ECO:0000313" key="1">
    <source>
        <dbReference type="EMBL" id="KAA2242262.1"/>
    </source>
</evidence>
<dbReference type="Proteomes" id="UP000323142">
    <property type="component" value="Unassembled WGS sequence"/>
</dbReference>
<comment type="caution">
    <text evidence="1">The sequence shown here is derived from an EMBL/GenBank/DDBJ whole genome shotgun (WGS) entry which is preliminary data.</text>
</comment>
<accession>A0A5B2VVB4</accession>
<protein>
    <submittedName>
        <fullName evidence="1">DUF2336 domain-containing protein</fullName>
    </submittedName>
</protein>
<gene>
    <name evidence="1" type="ORF">F0L46_02955</name>
</gene>
<reference evidence="1 2" key="2">
    <citation type="submission" date="2019-09" db="EMBL/GenBank/DDBJ databases">
        <authorList>
            <person name="Jin C."/>
        </authorList>
    </citation>
    <scope>NUCLEOTIDE SEQUENCE [LARGE SCALE GENOMIC DNA]</scope>
    <source>
        <strain evidence="1 2">BN140002</strain>
    </source>
</reference>
<evidence type="ECO:0000313" key="2">
    <source>
        <dbReference type="Proteomes" id="UP000323142"/>
    </source>
</evidence>
<dbReference type="RefSeq" id="WP_149815533.1">
    <property type="nucleotide sequence ID" value="NZ_VUOA01000006.1"/>
</dbReference>
<dbReference type="OrthoDB" id="7888976at2"/>
<keyword evidence="2" id="KW-1185">Reference proteome</keyword>
<dbReference type="InterPro" id="IPR019285">
    <property type="entry name" value="DUF2336"/>
</dbReference>
<dbReference type="AlphaFoldDB" id="A0A5B2VVB4"/>